<sequence>MGRGIIGAMLALALLLAGLFLKDGVSGPPPLRTASAPGMFDATRATDRLARILGDERPHPVDSEANDAVRDRLIAELRAAGLEPRVTDDFICNGSAKARGIACGRVRNVIATMGPAEGRHLLLATHYDSTPVGPGASDAGLGVATLLEVAAQLRGRPLSRPVSFLFDEGEESGLLGAHAFLERDPLARNVDTLLNFEARGVDGPAIMFETSSPNGPAITRYAVAVDRPAANSLSIAISQLIPNTTDVAVLKDAGWTILNFAVIGNETRYHTPGDDMAAFERRSLQHMGDQALAVVRAATNGAAEPAAEGEKVFTDLWGRALIVLPAPVAVGSLFLPLAVTAYAAWRRQAFGRPLLAVLFALAGAGVLTFLIQTAVGWAIAGEYWRGTPILIKLATYATAMLAAVAALAWARWDAARLRAAFWLVFLLVGAALSVALPGASIYFLLVAPPAAIGLLLASRWPAAERIGAILSALLLFALWAPTIGAAETTLDHATMAIFAPLVALVLLPALIELAPLFVRAPARPLLAALAAIAVVGWVATLAAPDYSANRKQPFGIEYAVDADAGTARWLVVNDGAALPAAMKGFEGGVKVPWSGRKRWASTAPVAEAPAPAATLTGTAATPEGRIVRLRIGANGADTILLRGPPQAKVIEARMNGSSRPMGGRDREESEAANRSGDNDFSIRCQGRSCDGATVELLLGNARPQRWSLVGIRSGLPASAASLIAARPANAQPQYNPDATIGVRRITL</sequence>
<evidence type="ECO:0000256" key="1">
    <source>
        <dbReference type="ARBA" id="ARBA00003273"/>
    </source>
</evidence>
<evidence type="ECO:0000256" key="6">
    <source>
        <dbReference type="ARBA" id="ARBA00022989"/>
    </source>
</evidence>
<organism evidence="12 13">
    <name type="scientific">Allosphingosinicella indica</name>
    <dbReference type="NCBI Taxonomy" id="941907"/>
    <lineage>
        <taxon>Bacteria</taxon>
        <taxon>Pseudomonadati</taxon>
        <taxon>Pseudomonadota</taxon>
        <taxon>Alphaproteobacteria</taxon>
        <taxon>Sphingomonadales</taxon>
        <taxon>Sphingomonadaceae</taxon>
        <taxon>Allosphingosinicella</taxon>
    </lineage>
</organism>
<feature type="transmembrane region" description="Helical" evidence="10">
    <location>
        <begin position="497"/>
        <end position="518"/>
    </location>
</feature>
<dbReference type="GO" id="GO:0006508">
    <property type="term" value="P:proteolysis"/>
    <property type="evidence" value="ECO:0007669"/>
    <property type="project" value="InterPro"/>
</dbReference>
<keyword evidence="13" id="KW-1185">Reference proteome</keyword>
<dbReference type="InterPro" id="IPR007484">
    <property type="entry name" value="Peptidase_M28"/>
</dbReference>
<keyword evidence="6 10" id="KW-1133">Transmembrane helix</keyword>
<evidence type="ECO:0000313" key="13">
    <source>
        <dbReference type="Proteomes" id="UP000192934"/>
    </source>
</evidence>
<feature type="transmembrane region" description="Helical" evidence="10">
    <location>
        <begin position="421"/>
        <end position="445"/>
    </location>
</feature>
<accession>A0A1X7GYV8</accession>
<feature type="transmembrane region" description="Helical" evidence="10">
    <location>
        <begin position="389"/>
        <end position="409"/>
    </location>
</feature>
<evidence type="ECO:0000256" key="7">
    <source>
        <dbReference type="ARBA" id="ARBA00023180"/>
    </source>
</evidence>
<dbReference type="Gene3D" id="3.40.630.10">
    <property type="entry name" value="Zn peptidases"/>
    <property type="match status" value="1"/>
</dbReference>
<feature type="compositionally biased region" description="Basic and acidic residues" evidence="9">
    <location>
        <begin position="662"/>
        <end position="671"/>
    </location>
</feature>
<reference evidence="13" key="1">
    <citation type="submission" date="2017-04" db="EMBL/GenBank/DDBJ databases">
        <authorList>
            <person name="Varghese N."/>
            <person name="Submissions S."/>
        </authorList>
    </citation>
    <scope>NUCLEOTIDE SEQUENCE [LARGE SCALE GENOMIC DNA]</scope>
    <source>
        <strain evidence="13">Dd16</strain>
    </source>
</reference>
<feature type="domain" description="Peptidase M28" evidence="11">
    <location>
        <begin position="108"/>
        <end position="294"/>
    </location>
</feature>
<evidence type="ECO:0000256" key="3">
    <source>
        <dbReference type="ARBA" id="ARBA00010918"/>
    </source>
</evidence>
<comment type="subcellular location">
    <subcellularLocation>
        <location evidence="2">Vacuole membrane</location>
        <topology evidence="2">Multi-pass membrane protein</topology>
    </subcellularLocation>
</comment>
<name>A0A1X7GYV8_9SPHN</name>
<keyword evidence="5" id="KW-0926">Vacuole</keyword>
<dbReference type="InterPro" id="IPR045175">
    <property type="entry name" value="M28_fam"/>
</dbReference>
<evidence type="ECO:0000256" key="8">
    <source>
        <dbReference type="ARBA" id="ARBA00031512"/>
    </source>
</evidence>
<dbReference type="RefSeq" id="WP_085218991.1">
    <property type="nucleotide sequence ID" value="NZ_LT840185.1"/>
</dbReference>
<protein>
    <recommendedName>
        <fullName evidence="4">Vacuolar membrane protease</fullName>
    </recommendedName>
    <alternativeName>
        <fullName evidence="8">FXNA-related family protease 1</fullName>
    </alternativeName>
</protein>
<dbReference type="EMBL" id="LT840185">
    <property type="protein sequence ID" value="SMF76072.1"/>
    <property type="molecule type" value="Genomic_DNA"/>
</dbReference>
<comment type="similarity">
    <text evidence="3">Belongs to the peptidase M28 family.</text>
</comment>
<proteinExistence type="inferred from homology"/>
<dbReference type="AlphaFoldDB" id="A0A1X7GYV8"/>
<evidence type="ECO:0000256" key="5">
    <source>
        <dbReference type="ARBA" id="ARBA00022554"/>
    </source>
</evidence>
<evidence type="ECO:0000256" key="9">
    <source>
        <dbReference type="SAM" id="MobiDB-lite"/>
    </source>
</evidence>
<dbReference type="GO" id="GO:0005774">
    <property type="term" value="C:vacuolar membrane"/>
    <property type="evidence" value="ECO:0007669"/>
    <property type="project" value="UniProtKB-SubCell"/>
</dbReference>
<dbReference type="Proteomes" id="UP000192934">
    <property type="component" value="Chromosome I"/>
</dbReference>
<evidence type="ECO:0000259" key="11">
    <source>
        <dbReference type="Pfam" id="PF04389"/>
    </source>
</evidence>
<keyword evidence="10" id="KW-0812">Transmembrane</keyword>
<gene>
    <name evidence="12" type="ORF">SAMN06295910_2418</name>
</gene>
<evidence type="ECO:0000313" key="12">
    <source>
        <dbReference type="EMBL" id="SMF76072.1"/>
    </source>
</evidence>
<dbReference type="Pfam" id="PF04389">
    <property type="entry name" value="Peptidase_M28"/>
    <property type="match status" value="1"/>
</dbReference>
<evidence type="ECO:0000256" key="4">
    <source>
        <dbReference type="ARBA" id="ARBA00017435"/>
    </source>
</evidence>
<keyword evidence="10" id="KW-0472">Membrane</keyword>
<dbReference type="OrthoDB" id="9778250at2"/>
<keyword evidence="7" id="KW-0325">Glycoprotein</keyword>
<feature type="transmembrane region" description="Helical" evidence="10">
    <location>
        <begin position="524"/>
        <end position="543"/>
    </location>
</feature>
<evidence type="ECO:0000256" key="2">
    <source>
        <dbReference type="ARBA" id="ARBA00004128"/>
    </source>
</evidence>
<feature type="transmembrane region" description="Helical" evidence="10">
    <location>
        <begin position="465"/>
        <end position="485"/>
    </location>
</feature>
<dbReference type="GO" id="GO:0008235">
    <property type="term" value="F:metalloexopeptidase activity"/>
    <property type="evidence" value="ECO:0007669"/>
    <property type="project" value="InterPro"/>
</dbReference>
<feature type="transmembrane region" description="Helical" evidence="10">
    <location>
        <begin position="316"/>
        <end position="342"/>
    </location>
</feature>
<dbReference type="PANTHER" id="PTHR12147">
    <property type="entry name" value="METALLOPEPTIDASE M28 FAMILY MEMBER"/>
    <property type="match status" value="1"/>
</dbReference>
<feature type="transmembrane region" description="Helical" evidence="10">
    <location>
        <begin position="354"/>
        <end position="377"/>
    </location>
</feature>
<dbReference type="SUPFAM" id="SSF53187">
    <property type="entry name" value="Zn-dependent exopeptidases"/>
    <property type="match status" value="1"/>
</dbReference>
<feature type="region of interest" description="Disordered" evidence="9">
    <location>
        <begin position="654"/>
        <end position="681"/>
    </location>
</feature>
<evidence type="ECO:0000256" key="10">
    <source>
        <dbReference type="SAM" id="Phobius"/>
    </source>
</evidence>
<dbReference type="STRING" id="941907.SAMN06295910_2418"/>
<comment type="function">
    <text evidence="1">May be involved in vacuolar sorting and osmoregulation.</text>
</comment>
<dbReference type="PANTHER" id="PTHR12147:SF58">
    <property type="entry name" value="VACUOLAR MEMBRANE PROTEASE"/>
    <property type="match status" value="1"/>
</dbReference>